<evidence type="ECO:0000313" key="2">
    <source>
        <dbReference type="Proteomes" id="UP001163321"/>
    </source>
</evidence>
<evidence type="ECO:0000313" key="1">
    <source>
        <dbReference type="EMBL" id="KAI9912928.1"/>
    </source>
</evidence>
<protein>
    <submittedName>
        <fullName evidence="1">Uncharacterized protein</fullName>
    </submittedName>
</protein>
<organism evidence="1 2">
    <name type="scientific">Peronosclerospora sorghi</name>
    <dbReference type="NCBI Taxonomy" id="230839"/>
    <lineage>
        <taxon>Eukaryota</taxon>
        <taxon>Sar</taxon>
        <taxon>Stramenopiles</taxon>
        <taxon>Oomycota</taxon>
        <taxon>Peronosporomycetes</taxon>
        <taxon>Peronosporales</taxon>
        <taxon>Peronosporaceae</taxon>
        <taxon>Peronosclerospora</taxon>
    </lineage>
</organism>
<dbReference type="EMBL" id="CM047583">
    <property type="protein sequence ID" value="KAI9912928.1"/>
    <property type="molecule type" value="Genomic_DNA"/>
</dbReference>
<keyword evidence="2" id="KW-1185">Reference proteome</keyword>
<proteinExistence type="predicted"/>
<accession>A0ACC0W494</accession>
<name>A0ACC0W494_9STRA</name>
<dbReference type="Proteomes" id="UP001163321">
    <property type="component" value="Chromosome 4"/>
</dbReference>
<sequence length="495" mass="55942">MFLTQLRRAANERADSRAGIRRLVRSEPRGAGTEDTWRAVQVGVHYKEDTGHDDDSTTQARAEPDDADARFRKMLQVGVPRETVDEHMRLESMTSCPPLSEAAGRGALQVHVRPRPSTTRRRWHWTHVPASHRARPPRHGSIWTQRPEQGARARLSSTAQAYIRAHFVRTVGRAIDLKSTFPRPPRIPDKLHVFHGTKAVNLEFVVQRMETPFDQVARDLNRLAATYLHATDIKTMLAMWPSRAEEVALEAYADNLGALHRTEQFFATIIGISMVKQKLACHVLQHELPSRAEHLTHTAGLVTRALAQVCASAKFTHVVQLVRDFGNLINHDDVATYQARFSLKSLRTMCTTKAFDNHTTILDAFFHVLRMEEHGTLTDFYEEIPLVVHCQTVSVDGLTKEMHELRESHVMVHSVARASQSGGSAGVSNAFTHFSEQVDAKLDQVQTSLDELKRSTQAFESWFEEDARVVLDEHVKAIVYFALEAKARDVNLVKQ</sequence>
<gene>
    <name evidence="1" type="ORF">PsorP6_005615</name>
</gene>
<reference evidence="1 2" key="1">
    <citation type="journal article" date="2022" name="bioRxiv">
        <title>The genome of the oomycete Peronosclerospora sorghi, a cosmopolitan pathogen of maize and sorghum, is inflated with dispersed pseudogenes.</title>
        <authorList>
            <person name="Fletcher K."/>
            <person name="Martin F."/>
            <person name="Isakeit T."/>
            <person name="Cavanaugh K."/>
            <person name="Magill C."/>
            <person name="Michelmore R."/>
        </authorList>
    </citation>
    <scope>NUCLEOTIDE SEQUENCE [LARGE SCALE GENOMIC DNA]</scope>
    <source>
        <strain evidence="1">P6</strain>
    </source>
</reference>
<comment type="caution">
    <text evidence="1">The sequence shown here is derived from an EMBL/GenBank/DDBJ whole genome shotgun (WGS) entry which is preliminary data.</text>
</comment>